<feature type="signal peptide" evidence="2">
    <location>
        <begin position="1"/>
        <end position="35"/>
    </location>
</feature>
<dbReference type="InterPro" id="IPR029058">
    <property type="entry name" value="AB_hydrolase_fold"/>
</dbReference>
<dbReference type="Gene3D" id="3.40.50.1820">
    <property type="entry name" value="alpha/beta hydrolase"/>
    <property type="match status" value="1"/>
</dbReference>
<dbReference type="SMART" id="SM01110">
    <property type="entry name" value="Cutinase"/>
    <property type="match status" value="1"/>
</dbReference>
<proteinExistence type="predicted"/>
<dbReference type="Pfam" id="PF01083">
    <property type="entry name" value="Cutinase"/>
    <property type="match status" value="1"/>
</dbReference>
<evidence type="ECO:0000256" key="1">
    <source>
        <dbReference type="ARBA" id="ARBA00022801"/>
    </source>
</evidence>
<keyword evidence="2" id="KW-0732">Signal</keyword>
<dbReference type="EMBL" id="VIGX01000015">
    <property type="protein sequence ID" value="TWS27278.1"/>
    <property type="molecule type" value="Genomic_DNA"/>
</dbReference>
<dbReference type="SUPFAM" id="SSF53474">
    <property type="entry name" value="alpha/beta-Hydrolases"/>
    <property type="match status" value="1"/>
</dbReference>
<dbReference type="InterPro" id="IPR000675">
    <property type="entry name" value="Cutinase/axe"/>
</dbReference>
<protein>
    <submittedName>
        <fullName evidence="3">Cutinase family protein</fullName>
    </submittedName>
</protein>
<dbReference type="RefSeq" id="WP_146488592.1">
    <property type="nucleotide sequence ID" value="NZ_VIGX01000015.1"/>
</dbReference>
<feature type="chain" id="PRO_5023116867" evidence="2">
    <location>
        <begin position="36"/>
        <end position="294"/>
    </location>
</feature>
<gene>
    <name evidence="3" type="ORF">FK530_19220</name>
</gene>
<dbReference type="AlphaFoldDB" id="A0A5C5RXS0"/>
<dbReference type="GO" id="GO:0016787">
    <property type="term" value="F:hydrolase activity"/>
    <property type="evidence" value="ECO:0007669"/>
    <property type="project" value="UniProtKB-KW"/>
</dbReference>
<comment type="caution">
    <text evidence="3">The sequence shown here is derived from an EMBL/GenBank/DDBJ whole genome shotgun (WGS) entry which is preliminary data.</text>
</comment>
<evidence type="ECO:0000313" key="3">
    <source>
        <dbReference type="EMBL" id="TWS27278.1"/>
    </source>
</evidence>
<reference evidence="3 4" key="1">
    <citation type="submission" date="2019-06" db="EMBL/GenBank/DDBJ databases">
        <title>Tsukamurella conjunctivitidis sp. nov., Tsukamurella assacharolytica sp. nov. and Tsukamurella sputae sp. nov. isolated from patients with conjunctivitis, bacteraemia (lymphoma) and respiratory infection (sputum) in Hong Kong.</title>
        <authorList>
            <person name="Teng J.L.L."/>
            <person name="Lee H.H."/>
            <person name="Fong J.Y.H."/>
            <person name="Fok K.M.N."/>
            <person name="Lau S.K.P."/>
            <person name="Woo P.C.Y."/>
        </authorList>
    </citation>
    <scope>NUCLEOTIDE SEQUENCE [LARGE SCALE GENOMIC DNA]</scope>
    <source>
        <strain evidence="3 4">HKU72</strain>
    </source>
</reference>
<keyword evidence="1" id="KW-0378">Hydrolase</keyword>
<evidence type="ECO:0000256" key="2">
    <source>
        <dbReference type="SAM" id="SignalP"/>
    </source>
</evidence>
<evidence type="ECO:0000313" key="4">
    <source>
        <dbReference type="Proteomes" id="UP000319375"/>
    </source>
</evidence>
<dbReference type="OrthoDB" id="3661975at2"/>
<keyword evidence="4" id="KW-1185">Reference proteome</keyword>
<accession>A0A5C5RXS0</accession>
<organism evidence="3 4">
    <name type="scientific">Tsukamurella conjunctivitidis</name>
    <dbReference type="NCBI Taxonomy" id="2592068"/>
    <lineage>
        <taxon>Bacteria</taxon>
        <taxon>Bacillati</taxon>
        <taxon>Actinomycetota</taxon>
        <taxon>Actinomycetes</taxon>
        <taxon>Mycobacteriales</taxon>
        <taxon>Tsukamurellaceae</taxon>
        <taxon>Tsukamurella</taxon>
    </lineage>
</organism>
<name>A0A5C5RXS0_9ACTN</name>
<dbReference type="Proteomes" id="UP000319375">
    <property type="component" value="Unassembled WGS sequence"/>
</dbReference>
<sequence length="294" mass="30539">MSVPNYPARFTAGCSIPFVLFMGLAVITDPPAAQAAPCPATMNFAVGGTGDPTGVYTPGVPLGPRTNVWYPGTVDDNAQRVGRQNLTNAVNSFRTQCPSSHVSVYGFSGGAQIAGDWRDQNPGMRNVNVVLIGDPRAPGGLASVLPSVPGWWTNQGPRPASPIPTSNVCRANDPVCNLGNPLQDPIHAINTAIGWVTGAHNYAPHEINPAPGNHTPPSAPAIPEVVKVPVKVPTPRQLSPIEPFVSGQVQKQWTPPAVARGTAARNVGEVVPPVVAAALPPQVGQLLAGIPLPH</sequence>